<reference evidence="2 3" key="1">
    <citation type="submission" date="2018-01" db="EMBL/GenBank/DDBJ databases">
        <title>Denitrification phenotypes of diverse strains of Pseudomonas stutzeri.</title>
        <authorList>
            <person name="Milligan D.A."/>
            <person name="Bergaust L."/>
            <person name="Bakken L.R."/>
            <person name="Frostegard A."/>
        </authorList>
    </citation>
    <scope>NUCLEOTIDE SEQUENCE [LARGE SCALE GENOMIC DNA]</scope>
    <source>
        <strain evidence="2 3">CCUG 44592</strain>
    </source>
</reference>
<evidence type="ECO:0000313" key="2">
    <source>
        <dbReference type="EMBL" id="PNF59920.1"/>
    </source>
</evidence>
<dbReference type="Proteomes" id="UP000236003">
    <property type="component" value="Unassembled WGS sequence"/>
</dbReference>
<dbReference type="EMBL" id="POUM01000006">
    <property type="protein sequence ID" value="PNF59920.1"/>
    <property type="molecule type" value="Genomic_DNA"/>
</dbReference>
<dbReference type="InterPro" id="IPR009506">
    <property type="entry name" value="YjiS-like"/>
</dbReference>
<dbReference type="AlphaFoldDB" id="A0A2N8RFQ4"/>
<sequence length="69" mass="8433">MDRTLPRPYVVTRARPRWQQMLRSLQVLQHWRRNIRTRQQLALLDDRQLADVGISHSERAAELNKPFWR</sequence>
<feature type="domain" description="YjiS-like" evidence="1">
    <location>
        <begin position="26"/>
        <end position="59"/>
    </location>
</feature>
<accession>A0A2N8RFQ4</accession>
<protein>
    <recommendedName>
        <fullName evidence="1">YjiS-like domain-containing protein</fullName>
    </recommendedName>
</protein>
<evidence type="ECO:0000259" key="1">
    <source>
        <dbReference type="Pfam" id="PF06568"/>
    </source>
</evidence>
<name>A0A2N8RFQ4_STUST</name>
<proteinExistence type="predicted"/>
<dbReference type="Pfam" id="PF06568">
    <property type="entry name" value="YjiS-like"/>
    <property type="match status" value="1"/>
</dbReference>
<dbReference type="RefSeq" id="WP_102820369.1">
    <property type="nucleotide sequence ID" value="NZ_JAMOHR010000006.1"/>
</dbReference>
<comment type="caution">
    <text evidence="2">The sequence shown here is derived from an EMBL/GenBank/DDBJ whole genome shotgun (WGS) entry which is preliminary data.</text>
</comment>
<gene>
    <name evidence="2" type="ORF">CXK99_08845</name>
</gene>
<evidence type="ECO:0000313" key="3">
    <source>
        <dbReference type="Proteomes" id="UP000236003"/>
    </source>
</evidence>
<organism evidence="2 3">
    <name type="scientific">Stutzerimonas stutzeri</name>
    <name type="common">Pseudomonas stutzeri</name>
    <dbReference type="NCBI Taxonomy" id="316"/>
    <lineage>
        <taxon>Bacteria</taxon>
        <taxon>Pseudomonadati</taxon>
        <taxon>Pseudomonadota</taxon>
        <taxon>Gammaproteobacteria</taxon>
        <taxon>Pseudomonadales</taxon>
        <taxon>Pseudomonadaceae</taxon>
        <taxon>Stutzerimonas</taxon>
    </lineage>
</organism>